<dbReference type="InterPro" id="IPR027267">
    <property type="entry name" value="AH/BAR_dom_sf"/>
</dbReference>
<dbReference type="Gene3D" id="2.30.30.40">
    <property type="entry name" value="SH3 Domains"/>
    <property type="match status" value="2"/>
</dbReference>
<feature type="region of interest" description="Disordered" evidence="11">
    <location>
        <begin position="570"/>
        <end position="591"/>
    </location>
</feature>
<dbReference type="InterPro" id="IPR001452">
    <property type="entry name" value="SH3_domain"/>
</dbReference>
<comment type="function">
    <text evidence="5">Plays a role in endocytosis and trafficking to the vacuole. Functions with type I myosins to restore polarity of the actin cytoskeleton after NaCl stress.</text>
</comment>
<protein>
    <recommendedName>
        <fullName evidence="7">Protein BZZ1</fullName>
    </recommendedName>
</protein>
<dbReference type="GO" id="GO:0030864">
    <property type="term" value="C:cortical actin cytoskeleton"/>
    <property type="evidence" value="ECO:0007669"/>
    <property type="project" value="UniProtKB-ARBA"/>
</dbReference>
<keyword evidence="3" id="KW-0862">Zinc</keyword>
<dbReference type="PROSITE" id="PS50081">
    <property type="entry name" value="ZF_DAG_PE_2"/>
    <property type="match status" value="1"/>
</dbReference>
<evidence type="ECO:0000256" key="10">
    <source>
        <dbReference type="SAM" id="Coils"/>
    </source>
</evidence>
<dbReference type="PRINTS" id="PR00008">
    <property type="entry name" value="DAGPEDOMAIN"/>
</dbReference>
<dbReference type="Proteomes" id="UP000237438">
    <property type="component" value="Unassembled WGS sequence"/>
</dbReference>
<dbReference type="OrthoDB" id="8783038at2759"/>
<dbReference type="SUPFAM" id="SSF57889">
    <property type="entry name" value="Cysteine-rich domain"/>
    <property type="match status" value="1"/>
</dbReference>
<feature type="coiled-coil region" evidence="10">
    <location>
        <begin position="113"/>
        <end position="162"/>
    </location>
</feature>
<dbReference type="Pfam" id="PF00611">
    <property type="entry name" value="FCH"/>
    <property type="match status" value="1"/>
</dbReference>
<dbReference type="InterPro" id="IPR035459">
    <property type="entry name" value="Bzz1_SH3_1"/>
</dbReference>
<dbReference type="SUPFAM" id="SSF103657">
    <property type="entry name" value="BAR/IMD domain-like"/>
    <property type="match status" value="1"/>
</dbReference>
<evidence type="ECO:0000259" key="14">
    <source>
        <dbReference type="PROSITE" id="PS51741"/>
    </source>
</evidence>
<dbReference type="PANTHER" id="PTHR15735">
    <property type="entry name" value="FCH AND DOUBLE SH3 DOMAINS PROTEIN"/>
    <property type="match status" value="1"/>
</dbReference>
<comment type="similarity">
    <text evidence="6">Belongs to the BZZ1 family.</text>
</comment>
<dbReference type="PROSITE" id="PS50002">
    <property type="entry name" value="SH3"/>
    <property type="match status" value="2"/>
</dbReference>
<feature type="non-terminal residue" evidence="15">
    <location>
        <position position="642"/>
    </location>
</feature>
<dbReference type="GO" id="GO:0046872">
    <property type="term" value="F:metal ion binding"/>
    <property type="evidence" value="ECO:0007669"/>
    <property type="project" value="UniProtKB-KW"/>
</dbReference>
<dbReference type="Pfam" id="PF00130">
    <property type="entry name" value="C1_1"/>
    <property type="match status" value="1"/>
</dbReference>
<proteinExistence type="inferred from homology"/>
<dbReference type="PANTHER" id="PTHR15735:SF21">
    <property type="entry name" value="PROTEIN NERVOUS WRECK"/>
    <property type="match status" value="1"/>
</dbReference>
<dbReference type="InterPro" id="IPR020454">
    <property type="entry name" value="DAG/PE-bd"/>
</dbReference>
<dbReference type="Gene3D" id="1.20.1270.60">
    <property type="entry name" value="Arfaptin homology (AH) domain/BAR domain"/>
    <property type="match status" value="1"/>
</dbReference>
<feature type="compositionally biased region" description="Polar residues" evidence="11">
    <location>
        <begin position="570"/>
        <end position="579"/>
    </location>
</feature>
<dbReference type="GO" id="GO:0045010">
    <property type="term" value="P:actin nucleation"/>
    <property type="evidence" value="ECO:0007669"/>
    <property type="project" value="UniProtKB-ARBA"/>
</dbReference>
<evidence type="ECO:0000259" key="13">
    <source>
        <dbReference type="PROSITE" id="PS50081"/>
    </source>
</evidence>
<dbReference type="InterPro" id="IPR046349">
    <property type="entry name" value="C1-like_sf"/>
</dbReference>
<comment type="caution">
    <text evidence="15">The sequence shown here is derived from an EMBL/GenBank/DDBJ whole genome shotgun (WGS) entry which is preliminary data.</text>
</comment>
<evidence type="ECO:0000256" key="5">
    <source>
        <dbReference type="ARBA" id="ARBA00054085"/>
    </source>
</evidence>
<dbReference type="EMBL" id="PEDP01001442">
    <property type="protein sequence ID" value="POS83656.1"/>
    <property type="molecule type" value="Genomic_DNA"/>
</dbReference>
<sequence length="642" mass="72923">GCFKSVNCWVSNGIGWLDDIQQFYRERSTIEKDYSAKLNALARKYHEKKAKKSSSLSVGDTPAMTPGSLENASLMTWTKQLNTVESQAAEHERYSTELVTELADPLKILGTRYEDLRKRHADHAAKLEAERDAAFNDLRKVKSKYDNSCQELENKRKKVESSFDFSKVKAQNAYQQQVLDMHNVKNSYLIAINVANAHKERYYAEYIPELLDSLRDLSESRTIKLNEIWSRAAELEISMLKRSIELENHLALEFEKNQPYLDSMMFVKHNLAPWQEPPDKSFIPSPIWHDDNAMVVDDVAIVYLQNLLSKSKAQLGDLRREADKKRREIESTKRIKQQIREGKDDRDEVEIVRSIFSQKEELHMIDRRRLAAEVETNTITTVVGDVSLGAKSHNFKLQTFKIPTNCDLCGERIWGLSAKGFDCRDCGYACHSKCEMKVPAECPGEQTRDQKKKIKSERQEVANSLANATKLLASVPMERVKSQSEISPKSLGKNRIVAPPPSTYIVADEQRGKMKYEYHANGEGEVSIEEDSEVIIMEPDDGGWTVIQTVNGESGLVPTAYIEIHETRPISIQSNSGGQRRQGPPVAPKPGAKKLRYFEALYDYQAQSDLELSIMEGERLVLIKEDPGDGWVEVEKNGKIGS</sequence>
<dbReference type="SMART" id="SM00109">
    <property type="entry name" value="C1"/>
    <property type="match status" value="1"/>
</dbReference>
<evidence type="ECO:0000256" key="1">
    <source>
        <dbReference type="ARBA" id="ARBA00022443"/>
    </source>
</evidence>
<evidence type="ECO:0000259" key="12">
    <source>
        <dbReference type="PROSITE" id="PS50002"/>
    </source>
</evidence>
<accession>A0A2S4PNP5</accession>
<keyword evidence="4 9" id="KW-0175">Coiled coil</keyword>
<feature type="domain" description="Phorbol-ester/DAG-type" evidence="13">
    <location>
        <begin position="392"/>
        <end position="442"/>
    </location>
</feature>
<dbReference type="InterPro" id="IPR031160">
    <property type="entry name" value="F_BAR_dom"/>
</dbReference>
<dbReference type="GO" id="GO:0030833">
    <property type="term" value="P:regulation of actin filament polymerization"/>
    <property type="evidence" value="ECO:0007669"/>
    <property type="project" value="TreeGrafter"/>
</dbReference>
<feature type="domain" description="F-BAR" evidence="14">
    <location>
        <begin position="1"/>
        <end position="262"/>
    </location>
</feature>
<evidence type="ECO:0000256" key="6">
    <source>
        <dbReference type="ARBA" id="ARBA00061387"/>
    </source>
</evidence>
<evidence type="ECO:0000256" key="11">
    <source>
        <dbReference type="SAM" id="MobiDB-lite"/>
    </source>
</evidence>
<dbReference type="SMART" id="SM00326">
    <property type="entry name" value="SH3"/>
    <property type="match status" value="2"/>
</dbReference>
<dbReference type="FunFam" id="1.20.1270.60:FF:000060">
    <property type="entry name" value="Actin polymerization protein Bzz1"/>
    <property type="match status" value="1"/>
</dbReference>
<name>A0A2S4PNP5_9PEZI</name>
<dbReference type="CDD" id="cd20824">
    <property type="entry name" value="C1_SpBZZ1-like"/>
    <property type="match status" value="1"/>
</dbReference>
<feature type="coiled-coil region" evidence="10">
    <location>
        <begin position="308"/>
        <end position="335"/>
    </location>
</feature>
<dbReference type="InterPro" id="IPR036028">
    <property type="entry name" value="SH3-like_dom_sf"/>
</dbReference>
<evidence type="ECO:0000313" key="16">
    <source>
        <dbReference type="Proteomes" id="UP000237438"/>
    </source>
</evidence>
<dbReference type="AlphaFoldDB" id="A0A2S4PNP5"/>
<dbReference type="InterPro" id="IPR001060">
    <property type="entry name" value="FCH_dom"/>
</dbReference>
<dbReference type="SUPFAM" id="SSF50044">
    <property type="entry name" value="SH3-domain"/>
    <property type="match status" value="2"/>
</dbReference>
<gene>
    <name evidence="15" type="ORF">EPUL_005158</name>
</gene>
<dbReference type="CDD" id="cd11912">
    <property type="entry name" value="SH3_Bzz1_1"/>
    <property type="match status" value="1"/>
</dbReference>
<dbReference type="PROSITE" id="PS51741">
    <property type="entry name" value="F_BAR"/>
    <property type="match status" value="1"/>
</dbReference>
<evidence type="ECO:0000256" key="7">
    <source>
        <dbReference type="ARBA" id="ARBA00074946"/>
    </source>
</evidence>
<keyword evidence="1 8" id="KW-0728">SH3 domain</keyword>
<feature type="domain" description="SH3" evidence="12">
    <location>
        <begin position="507"/>
        <end position="567"/>
    </location>
</feature>
<organism evidence="15 16">
    <name type="scientific">Erysiphe pulchra</name>
    <dbReference type="NCBI Taxonomy" id="225359"/>
    <lineage>
        <taxon>Eukaryota</taxon>
        <taxon>Fungi</taxon>
        <taxon>Dikarya</taxon>
        <taxon>Ascomycota</taxon>
        <taxon>Pezizomycotina</taxon>
        <taxon>Leotiomycetes</taxon>
        <taxon>Erysiphales</taxon>
        <taxon>Erysiphaceae</taxon>
        <taxon>Erysiphe</taxon>
    </lineage>
</organism>
<evidence type="ECO:0000313" key="15">
    <source>
        <dbReference type="EMBL" id="POS83656.1"/>
    </source>
</evidence>
<dbReference type="PROSITE" id="PS00479">
    <property type="entry name" value="ZF_DAG_PE_1"/>
    <property type="match status" value="1"/>
</dbReference>
<evidence type="ECO:0000256" key="9">
    <source>
        <dbReference type="PROSITE-ProRule" id="PRU01077"/>
    </source>
</evidence>
<dbReference type="InterPro" id="IPR002219">
    <property type="entry name" value="PKC_DAG/PE"/>
</dbReference>
<feature type="domain" description="SH3" evidence="12">
    <location>
        <begin position="593"/>
        <end position="642"/>
    </location>
</feature>
<keyword evidence="2" id="KW-0479">Metal-binding</keyword>
<dbReference type="Gene3D" id="3.30.60.20">
    <property type="match status" value="1"/>
</dbReference>
<reference evidence="15 16" key="1">
    <citation type="submission" date="2017-10" db="EMBL/GenBank/DDBJ databases">
        <title>Development of genomic resources for the powdery mildew, Erysiphe pulchra.</title>
        <authorList>
            <person name="Wadl P.A."/>
            <person name="Mack B.M."/>
            <person name="Moore G."/>
            <person name="Beltz S.B."/>
        </authorList>
    </citation>
    <scope>NUCLEOTIDE SEQUENCE [LARGE SCALE GENOMIC DNA]</scope>
    <source>
        <strain evidence="15">Cflorida</strain>
    </source>
</reference>
<dbReference type="SMART" id="SM00055">
    <property type="entry name" value="FCH"/>
    <property type="match status" value="1"/>
</dbReference>
<evidence type="ECO:0000256" key="2">
    <source>
        <dbReference type="ARBA" id="ARBA00022723"/>
    </source>
</evidence>
<dbReference type="FunFam" id="3.30.60.20:FF:000040">
    <property type="entry name" value="Actin polymerization protein Bzz1"/>
    <property type="match status" value="1"/>
</dbReference>
<keyword evidence="16" id="KW-1185">Reference proteome</keyword>
<evidence type="ECO:0000256" key="4">
    <source>
        <dbReference type="ARBA" id="ARBA00023054"/>
    </source>
</evidence>
<feature type="non-terminal residue" evidence="15">
    <location>
        <position position="1"/>
    </location>
</feature>
<evidence type="ECO:0000256" key="3">
    <source>
        <dbReference type="ARBA" id="ARBA00022833"/>
    </source>
</evidence>
<dbReference type="Pfam" id="PF00018">
    <property type="entry name" value="SH3_1"/>
    <property type="match status" value="2"/>
</dbReference>
<evidence type="ECO:0000256" key="8">
    <source>
        <dbReference type="PROSITE-ProRule" id="PRU00192"/>
    </source>
</evidence>
<dbReference type="STRING" id="225359.A0A2S4PNP5"/>